<evidence type="ECO:0000256" key="1">
    <source>
        <dbReference type="SAM" id="SignalP"/>
    </source>
</evidence>
<keyword evidence="3" id="KW-1185">Reference proteome</keyword>
<sequence>MKRSSVVYIIAVLFIGCLLIGGQCRPEPESTNEDGRASATMVVSSSDDNKITVKFCVIRDCKTKGEFLGLKGACFCCLNRLDVPCFHTQDECKKNCPPI</sequence>
<keyword evidence="1" id="KW-0732">Signal</keyword>
<dbReference type="Gramene" id="TraesCS1A02G329000.1">
    <property type="protein sequence ID" value="TraesCS1A02G329000.1"/>
    <property type="gene ID" value="TraesCS1A02G329000"/>
</dbReference>
<dbReference type="Gramene" id="TraesWEE_scaffold_183407_01G000200.1">
    <property type="protein sequence ID" value="TraesWEE_scaffold_183407_01G000200.1"/>
    <property type="gene ID" value="TraesWEE_scaffold_183407_01G000200"/>
</dbReference>
<dbReference type="AlphaFoldDB" id="A0A3B5Y4F6"/>
<reference evidence="2" key="2">
    <citation type="submission" date="2018-10" db="UniProtKB">
        <authorList>
            <consortium name="EnsemblPlants"/>
        </authorList>
    </citation>
    <scope>IDENTIFICATION</scope>
</reference>
<name>A0A3B5Y4F6_WHEAT</name>
<dbReference type="EnsemblPlants" id="TraesCS1A02G329000.1">
    <property type="protein sequence ID" value="TraesCS1A02G329000.1"/>
    <property type="gene ID" value="TraesCS1A02G329000"/>
</dbReference>
<protein>
    <recommendedName>
        <fullName evidence="4">Embryo surrounding factor 1 brassicaceae domain-containing protein</fullName>
    </recommendedName>
</protein>
<evidence type="ECO:0008006" key="4">
    <source>
        <dbReference type="Google" id="ProtNLM"/>
    </source>
</evidence>
<dbReference type="OMA" id="CKKNCPS"/>
<organism evidence="2">
    <name type="scientific">Triticum aestivum</name>
    <name type="common">Wheat</name>
    <dbReference type="NCBI Taxonomy" id="4565"/>
    <lineage>
        <taxon>Eukaryota</taxon>
        <taxon>Viridiplantae</taxon>
        <taxon>Streptophyta</taxon>
        <taxon>Embryophyta</taxon>
        <taxon>Tracheophyta</taxon>
        <taxon>Spermatophyta</taxon>
        <taxon>Magnoliopsida</taxon>
        <taxon>Liliopsida</taxon>
        <taxon>Poales</taxon>
        <taxon>Poaceae</taxon>
        <taxon>BOP clade</taxon>
        <taxon>Pooideae</taxon>
        <taxon>Triticodae</taxon>
        <taxon>Triticeae</taxon>
        <taxon>Triticinae</taxon>
        <taxon>Triticum</taxon>
    </lineage>
</organism>
<reference evidence="2" key="1">
    <citation type="submission" date="2018-08" db="EMBL/GenBank/DDBJ databases">
        <authorList>
            <person name="Rossello M."/>
        </authorList>
    </citation>
    <scope>NUCLEOTIDE SEQUENCE [LARGE SCALE GENOMIC DNA]</scope>
    <source>
        <strain evidence="2">cv. Chinese Spring</strain>
    </source>
</reference>
<proteinExistence type="predicted"/>
<dbReference type="PROSITE" id="PS51257">
    <property type="entry name" value="PROKAR_LIPOPROTEIN"/>
    <property type="match status" value="1"/>
</dbReference>
<dbReference type="Gramene" id="TraesNOR1A03G00143890.1">
    <property type="protein sequence ID" value="TraesNOR1A03G00143890.1"/>
    <property type="gene ID" value="TraesNOR1A03G00143890"/>
</dbReference>
<evidence type="ECO:0000313" key="2">
    <source>
        <dbReference type="EnsemblPlants" id="TraesCS1A02G329000.1"/>
    </source>
</evidence>
<accession>A0A3B5Y4F6</accession>
<dbReference type="Proteomes" id="UP000019116">
    <property type="component" value="Chromosome 1A"/>
</dbReference>
<dbReference type="OrthoDB" id="717222at2759"/>
<feature type="chain" id="PRO_5017461121" description="Embryo surrounding factor 1 brassicaceae domain-containing protein" evidence="1">
    <location>
        <begin position="25"/>
        <end position="99"/>
    </location>
</feature>
<dbReference type="Gramene" id="TraesMAC1A03G00144080.1">
    <property type="protein sequence ID" value="TraesMAC1A03G00144080.1"/>
    <property type="gene ID" value="TraesMAC1A03G00144080"/>
</dbReference>
<evidence type="ECO:0000313" key="3">
    <source>
        <dbReference type="Proteomes" id="UP000019116"/>
    </source>
</evidence>
<feature type="signal peptide" evidence="1">
    <location>
        <begin position="1"/>
        <end position="24"/>
    </location>
</feature>
<dbReference type="Gramene" id="TraesCS1A03G0814700.1">
    <property type="protein sequence ID" value="TraesCS1A03G0814700.1.CDS"/>
    <property type="gene ID" value="TraesCS1A03G0814700"/>
</dbReference>